<feature type="compositionally biased region" description="Polar residues" evidence="1">
    <location>
        <begin position="180"/>
        <end position="201"/>
    </location>
</feature>
<feature type="region of interest" description="Disordered" evidence="1">
    <location>
        <begin position="434"/>
        <end position="483"/>
    </location>
</feature>
<proteinExistence type="predicted"/>
<evidence type="ECO:0000313" key="2">
    <source>
        <dbReference type="EMBL" id="EWC48039.1"/>
    </source>
</evidence>
<protein>
    <submittedName>
        <fullName evidence="2">Uncharacterized protein</fullName>
    </submittedName>
</protein>
<evidence type="ECO:0000256" key="1">
    <source>
        <dbReference type="SAM" id="MobiDB-lite"/>
    </source>
</evidence>
<dbReference type="HOGENOM" id="CLU_565017_0_0_1"/>
<dbReference type="OrthoDB" id="5410937at2759"/>
<dbReference type="Proteomes" id="UP000024837">
    <property type="component" value="Unassembled WGS sequence"/>
</dbReference>
<keyword evidence="3" id="KW-1185">Reference proteome</keyword>
<gene>
    <name evidence="2" type="ORF">DRE_02618</name>
</gene>
<reference evidence="2 3" key="1">
    <citation type="submission" date="2013-05" db="EMBL/GenBank/DDBJ databases">
        <title>Drechslerella stenobrocha genome reveals carnivorous origination and mechanical trapping mechanism of predatory fungi.</title>
        <authorList>
            <person name="Liu X."/>
            <person name="Zhang W."/>
            <person name="Liu K."/>
        </authorList>
    </citation>
    <scope>NUCLEOTIDE SEQUENCE [LARGE SCALE GENOMIC DNA]</scope>
    <source>
        <strain evidence="2 3">248</strain>
    </source>
</reference>
<evidence type="ECO:0000313" key="3">
    <source>
        <dbReference type="Proteomes" id="UP000024837"/>
    </source>
</evidence>
<dbReference type="AlphaFoldDB" id="W7HWW6"/>
<sequence length="483" mass="52717">MVPALAFYQGKECGEGNDSGISATEAPVLIVILDQNTLQGLHIINLEKFNLDIKWQSFRAFDVLAAQAPDGILKQFAGQDLSGAILINQNGQGVTYNQPLMGGITHIDSQEADALRGSADIKNYIRGMTELQLQKSRNPPGLGIAEVPGAIDENPEPVVDQQSLSLVGANVPQTAVLGTAGTSGDIQTSRRGPTLTTGTSASDLLDPVRKAQIVLSYFSAPDRGTWLAPYYKAAIDADREFKYAKLVHQTRGFPDFGNTGSIPPRRDVDPRPYIRREGGEFSAPRMQPVLMNTNGGPPRQPMRNTEFGIGRLNPLDPNLLRQGSRSYWETAMDPSDDARPEDSRSFLGSLINSQRAAARGQYVDESGIAAEIEEEDLSEGGSRELQPGPDIDPNVIMAIDFHLGNSDLFDMDVSNFELDRGRINDMREQAGFERLDLDTNRRDDSADLGDFGTSQTAANQNLDDSLDLDVESESTRPKRQKPN</sequence>
<name>W7HWW6_9PEZI</name>
<dbReference type="EMBL" id="KI966406">
    <property type="protein sequence ID" value="EWC48039.1"/>
    <property type="molecule type" value="Genomic_DNA"/>
</dbReference>
<feature type="region of interest" description="Disordered" evidence="1">
    <location>
        <begin position="178"/>
        <end position="201"/>
    </location>
</feature>
<feature type="compositionally biased region" description="Basic and acidic residues" evidence="1">
    <location>
        <begin position="434"/>
        <end position="445"/>
    </location>
</feature>
<accession>W7HWW6</accession>
<organism evidence="2 3">
    <name type="scientific">Drechslerella stenobrocha 248</name>
    <dbReference type="NCBI Taxonomy" id="1043628"/>
    <lineage>
        <taxon>Eukaryota</taxon>
        <taxon>Fungi</taxon>
        <taxon>Dikarya</taxon>
        <taxon>Ascomycota</taxon>
        <taxon>Pezizomycotina</taxon>
        <taxon>Orbiliomycetes</taxon>
        <taxon>Orbiliales</taxon>
        <taxon>Orbiliaceae</taxon>
        <taxon>Drechslerella</taxon>
    </lineage>
</organism>
<feature type="compositionally biased region" description="Polar residues" evidence="1">
    <location>
        <begin position="452"/>
        <end position="461"/>
    </location>
</feature>